<dbReference type="Pfam" id="PF13499">
    <property type="entry name" value="EF-hand_7"/>
    <property type="match status" value="1"/>
</dbReference>
<dbReference type="InterPro" id="IPR018247">
    <property type="entry name" value="EF_Hand_1_Ca_BS"/>
</dbReference>
<protein>
    <submittedName>
        <fullName evidence="6">EF-hand domain-containing protein</fullName>
    </submittedName>
</protein>
<dbReference type="WBParaSite" id="GPUH_0001797001-mRNA-1">
    <property type="protein sequence ID" value="GPUH_0001797001-mRNA-1"/>
    <property type="gene ID" value="GPUH_0001797001"/>
</dbReference>
<feature type="domain" description="EF-hand" evidence="3">
    <location>
        <begin position="20"/>
        <end position="55"/>
    </location>
</feature>
<keyword evidence="2" id="KW-0106">Calcium</keyword>
<feature type="domain" description="EF-hand" evidence="3">
    <location>
        <begin position="58"/>
        <end position="93"/>
    </location>
</feature>
<dbReference type="SUPFAM" id="SSF47473">
    <property type="entry name" value="EF-hand"/>
    <property type="match status" value="1"/>
</dbReference>
<evidence type="ECO:0000313" key="6">
    <source>
        <dbReference type="WBParaSite" id="GPUH_0001797001-mRNA-1"/>
    </source>
</evidence>
<accession>A0A183EAF4</accession>
<dbReference type="Proteomes" id="UP000271098">
    <property type="component" value="Unassembled WGS sequence"/>
</dbReference>
<reference evidence="4 5" key="2">
    <citation type="submission" date="2018-11" db="EMBL/GenBank/DDBJ databases">
        <authorList>
            <consortium name="Pathogen Informatics"/>
        </authorList>
    </citation>
    <scope>NUCLEOTIDE SEQUENCE [LARGE SCALE GENOMIC DNA]</scope>
</reference>
<keyword evidence="5" id="KW-1185">Reference proteome</keyword>
<evidence type="ECO:0000313" key="5">
    <source>
        <dbReference type="Proteomes" id="UP000271098"/>
    </source>
</evidence>
<dbReference type="PROSITE" id="PS00018">
    <property type="entry name" value="EF_HAND_1"/>
    <property type="match status" value="1"/>
</dbReference>
<dbReference type="InterPro" id="IPR002048">
    <property type="entry name" value="EF_hand_dom"/>
</dbReference>
<sequence>MNEGVARSGYGHAVAPASGNECRPWLQIFRTFDTDHDGYIATNHLRRLVRISAVSFGLSKEEAHRLLENVDANRDHLIDFAEFCTLMSRAKKLRMRHVLFRAAQMVVPRSSRT</sequence>
<dbReference type="AlphaFoldDB" id="A0A183EAF4"/>
<evidence type="ECO:0000313" key="4">
    <source>
        <dbReference type="EMBL" id="VDN30744.1"/>
    </source>
</evidence>
<dbReference type="SMART" id="SM00054">
    <property type="entry name" value="EFh"/>
    <property type="match status" value="2"/>
</dbReference>
<organism evidence="6">
    <name type="scientific">Gongylonema pulchrum</name>
    <dbReference type="NCBI Taxonomy" id="637853"/>
    <lineage>
        <taxon>Eukaryota</taxon>
        <taxon>Metazoa</taxon>
        <taxon>Ecdysozoa</taxon>
        <taxon>Nematoda</taxon>
        <taxon>Chromadorea</taxon>
        <taxon>Rhabditida</taxon>
        <taxon>Spirurina</taxon>
        <taxon>Spiruromorpha</taxon>
        <taxon>Spiruroidea</taxon>
        <taxon>Gongylonematidae</taxon>
        <taxon>Gongylonema</taxon>
    </lineage>
</organism>
<dbReference type="InterPro" id="IPR051739">
    <property type="entry name" value="Rhomboid_IM_Serine_Proteases"/>
</dbReference>
<gene>
    <name evidence="4" type="ORF">GPUH_LOCUS17945</name>
</gene>
<dbReference type="OrthoDB" id="418595at2759"/>
<dbReference type="InterPro" id="IPR011992">
    <property type="entry name" value="EF-hand-dom_pair"/>
</dbReference>
<dbReference type="Gene3D" id="1.10.238.10">
    <property type="entry name" value="EF-hand"/>
    <property type="match status" value="1"/>
</dbReference>
<comment type="similarity">
    <text evidence="1">Belongs to the peptidase S54 family.</text>
</comment>
<dbReference type="PROSITE" id="PS50222">
    <property type="entry name" value="EF_HAND_2"/>
    <property type="match status" value="2"/>
</dbReference>
<name>A0A183EAF4_9BILA</name>
<evidence type="ECO:0000259" key="3">
    <source>
        <dbReference type="PROSITE" id="PS50222"/>
    </source>
</evidence>
<dbReference type="GO" id="GO:0004252">
    <property type="term" value="F:serine-type endopeptidase activity"/>
    <property type="evidence" value="ECO:0007669"/>
    <property type="project" value="TreeGrafter"/>
</dbReference>
<dbReference type="PANTHER" id="PTHR45840">
    <property type="entry name" value="RHOMBOID-RELATED PROTEIN"/>
    <property type="match status" value="1"/>
</dbReference>
<evidence type="ECO:0000256" key="1">
    <source>
        <dbReference type="ARBA" id="ARBA00009045"/>
    </source>
</evidence>
<dbReference type="GO" id="GO:0005509">
    <property type="term" value="F:calcium ion binding"/>
    <property type="evidence" value="ECO:0007669"/>
    <property type="project" value="InterPro"/>
</dbReference>
<dbReference type="CDD" id="cd00051">
    <property type="entry name" value="EFh"/>
    <property type="match status" value="1"/>
</dbReference>
<dbReference type="PANTHER" id="PTHR45840:SF9">
    <property type="entry name" value="INACTIVE RHOMBOID-RELATED PROTEIN 2"/>
    <property type="match status" value="1"/>
</dbReference>
<dbReference type="EMBL" id="UYRT01085935">
    <property type="protein sequence ID" value="VDN30744.1"/>
    <property type="molecule type" value="Genomic_DNA"/>
</dbReference>
<reference evidence="6" key="1">
    <citation type="submission" date="2016-06" db="UniProtKB">
        <authorList>
            <consortium name="WormBaseParasite"/>
        </authorList>
    </citation>
    <scope>IDENTIFICATION</scope>
</reference>
<proteinExistence type="inferred from homology"/>
<evidence type="ECO:0000256" key="2">
    <source>
        <dbReference type="ARBA" id="ARBA00022837"/>
    </source>
</evidence>